<protein>
    <submittedName>
        <fullName evidence="3">Putative superfamily III holin-X</fullName>
    </submittedName>
</protein>
<keyword evidence="2" id="KW-0472">Membrane</keyword>
<dbReference type="EMBL" id="SAUN01000001">
    <property type="protein sequence ID" value="RVX44985.1"/>
    <property type="molecule type" value="Genomic_DNA"/>
</dbReference>
<dbReference type="Proteomes" id="UP000284824">
    <property type="component" value="Unassembled WGS sequence"/>
</dbReference>
<dbReference type="AlphaFoldDB" id="A0A438MHN6"/>
<keyword evidence="2" id="KW-1133">Transmembrane helix</keyword>
<gene>
    <name evidence="3" type="ORF">EDD27_7761</name>
</gene>
<dbReference type="Pfam" id="PF07332">
    <property type="entry name" value="Phage_holin_3_6"/>
    <property type="match status" value="1"/>
</dbReference>
<keyword evidence="2" id="KW-0812">Transmembrane</keyword>
<sequence length="145" mass="14954">MSTVQPPADGGPGTVRKQESPPVSELIKQASEQVSVLVRQEIRLAAAEMKDKGRYAGLGAGLLGAAALVALYGAAALLAAVIAALTLVMPAWVAALIAAVVLLAVAAVLGLTGRTQVTHAMPPLPEQAIDSTRQDVTEIKERARR</sequence>
<keyword evidence="4" id="KW-1185">Reference proteome</keyword>
<name>A0A438MHN6_9ACTN</name>
<evidence type="ECO:0000313" key="4">
    <source>
        <dbReference type="Proteomes" id="UP000284824"/>
    </source>
</evidence>
<dbReference type="InterPro" id="IPR009937">
    <property type="entry name" value="Phage_holin_3_6"/>
</dbReference>
<feature type="transmembrane region" description="Helical" evidence="2">
    <location>
        <begin position="58"/>
        <end position="85"/>
    </location>
</feature>
<comment type="caution">
    <text evidence="3">The sequence shown here is derived from an EMBL/GenBank/DDBJ whole genome shotgun (WGS) entry which is preliminary data.</text>
</comment>
<organism evidence="3 4">
    <name type="scientific">Nonomuraea polychroma</name>
    <dbReference type="NCBI Taxonomy" id="46176"/>
    <lineage>
        <taxon>Bacteria</taxon>
        <taxon>Bacillati</taxon>
        <taxon>Actinomycetota</taxon>
        <taxon>Actinomycetes</taxon>
        <taxon>Streptosporangiales</taxon>
        <taxon>Streptosporangiaceae</taxon>
        <taxon>Nonomuraea</taxon>
    </lineage>
</organism>
<proteinExistence type="predicted"/>
<dbReference type="OrthoDB" id="3403110at2"/>
<evidence type="ECO:0000256" key="2">
    <source>
        <dbReference type="SAM" id="Phobius"/>
    </source>
</evidence>
<evidence type="ECO:0000313" key="3">
    <source>
        <dbReference type="EMBL" id="RVX44985.1"/>
    </source>
</evidence>
<feature type="transmembrane region" description="Helical" evidence="2">
    <location>
        <begin position="91"/>
        <end position="111"/>
    </location>
</feature>
<reference evidence="3 4" key="1">
    <citation type="submission" date="2019-01" db="EMBL/GenBank/DDBJ databases">
        <title>Sequencing the genomes of 1000 actinobacteria strains.</title>
        <authorList>
            <person name="Klenk H.-P."/>
        </authorList>
    </citation>
    <scope>NUCLEOTIDE SEQUENCE [LARGE SCALE GENOMIC DNA]</scope>
    <source>
        <strain evidence="3 4">DSM 43925</strain>
    </source>
</reference>
<dbReference type="RefSeq" id="WP_127936678.1">
    <property type="nucleotide sequence ID" value="NZ_SAUN01000001.1"/>
</dbReference>
<evidence type="ECO:0000256" key="1">
    <source>
        <dbReference type="SAM" id="MobiDB-lite"/>
    </source>
</evidence>
<feature type="region of interest" description="Disordered" evidence="1">
    <location>
        <begin position="1"/>
        <end position="22"/>
    </location>
</feature>
<accession>A0A438MHN6</accession>